<sequence length="114" mass="12731">MWRSNNDLIPKNLDLLLVQPSLDFTRDLNALMARKVEEDIIISNCPPPGIGYLLAIAKQNGIKATFIDMVTSKVHAEELYHYINISKPTLVGFGALTIQIKHAGVLAQEIKSRF</sequence>
<name>A0A382R870_9ZZZZ</name>
<reference evidence="1" key="1">
    <citation type="submission" date="2018-05" db="EMBL/GenBank/DDBJ databases">
        <authorList>
            <person name="Lanie J.A."/>
            <person name="Ng W.-L."/>
            <person name="Kazmierczak K.M."/>
            <person name="Andrzejewski T.M."/>
            <person name="Davidsen T.M."/>
            <person name="Wayne K.J."/>
            <person name="Tettelin H."/>
            <person name="Glass J.I."/>
            <person name="Rusch D."/>
            <person name="Podicherti R."/>
            <person name="Tsui H.-C.T."/>
            <person name="Winkler M.E."/>
        </authorList>
    </citation>
    <scope>NUCLEOTIDE SEQUENCE</scope>
</reference>
<accession>A0A382R870</accession>
<evidence type="ECO:0000313" key="1">
    <source>
        <dbReference type="EMBL" id="SVC93375.1"/>
    </source>
</evidence>
<dbReference type="AlphaFoldDB" id="A0A382R870"/>
<dbReference type="EMBL" id="UINC01119507">
    <property type="protein sequence ID" value="SVC93375.1"/>
    <property type="molecule type" value="Genomic_DNA"/>
</dbReference>
<proteinExistence type="predicted"/>
<organism evidence="1">
    <name type="scientific">marine metagenome</name>
    <dbReference type="NCBI Taxonomy" id="408172"/>
    <lineage>
        <taxon>unclassified sequences</taxon>
        <taxon>metagenomes</taxon>
        <taxon>ecological metagenomes</taxon>
    </lineage>
</organism>
<evidence type="ECO:0008006" key="2">
    <source>
        <dbReference type="Google" id="ProtNLM"/>
    </source>
</evidence>
<gene>
    <name evidence="1" type="ORF">METZ01_LOCUS346229</name>
</gene>
<feature type="non-terminal residue" evidence="1">
    <location>
        <position position="114"/>
    </location>
</feature>
<protein>
    <recommendedName>
        <fullName evidence="2">B12-binding domain-containing protein</fullName>
    </recommendedName>
</protein>